<keyword evidence="5 9" id="KW-0227">DNA damage</keyword>
<comment type="similarity">
    <text evidence="2 9">Belongs to the RecN family.</text>
</comment>
<name>A0ABW0GS77_9MICO</name>
<protein>
    <recommendedName>
        <fullName evidence="3 9">DNA repair protein RecN</fullName>
    </recommendedName>
    <alternativeName>
        <fullName evidence="8 9">Recombination protein N</fullName>
    </alternativeName>
</protein>
<dbReference type="SUPFAM" id="SSF52540">
    <property type="entry name" value="P-loop containing nucleoside triphosphate hydrolases"/>
    <property type="match status" value="2"/>
</dbReference>
<comment type="function">
    <text evidence="1 9">May be involved in recombinational repair of damaged DNA.</text>
</comment>
<dbReference type="NCBIfam" id="TIGR00634">
    <property type="entry name" value="recN"/>
    <property type="match status" value="1"/>
</dbReference>
<dbReference type="Pfam" id="PF02463">
    <property type="entry name" value="SMC_N"/>
    <property type="match status" value="1"/>
</dbReference>
<organism evidence="11 12">
    <name type="scientific">Aquipuribacter nitratireducens</name>
    <dbReference type="NCBI Taxonomy" id="650104"/>
    <lineage>
        <taxon>Bacteria</taxon>
        <taxon>Bacillati</taxon>
        <taxon>Actinomycetota</taxon>
        <taxon>Actinomycetes</taxon>
        <taxon>Micrococcales</taxon>
        <taxon>Intrasporangiaceae</taxon>
        <taxon>Aquipuribacter</taxon>
    </lineage>
</organism>
<comment type="caution">
    <text evidence="11">The sequence shown here is derived from an EMBL/GenBank/DDBJ whole genome shotgun (WGS) entry which is preliminary data.</text>
</comment>
<dbReference type="CDD" id="cd03241">
    <property type="entry name" value="ABC_RecN"/>
    <property type="match status" value="1"/>
</dbReference>
<evidence type="ECO:0000259" key="10">
    <source>
        <dbReference type="Pfam" id="PF02463"/>
    </source>
</evidence>
<accession>A0ABW0GS77</accession>
<dbReference type="Gene3D" id="3.40.50.300">
    <property type="entry name" value="P-loop containing nucleotide triphosphate hydrolases"/>
    <property type="match status" value="2"/>
</dbReference>
<dbReference type="Proteomes" id="UP001596122">
    <property type="component" value="Unassembled WGS sequence"/>
</dbReference>
<evidence type="ECO:0000256" key="6">
    <source>
        <dbReference type="ARBA" id="ARBA00022840"/>
    </source>
</evidence>
<reference evidence="12" key="1">
    <citation type="journal article" date="2019" name="Int. J. Syst. Evol. Microbiol.">
        <title>The Global Catalogue of Microorganisms (GCM) 10K type strain sequencing project: providing services to taxonomists for standard genome sequencing and annotation.</title>
        <authorList>
            <consortium name="The Broad Institute Genomics Platform"/>
            <consortium name="The Broad Institute Genome Sequencing Center for Infectious Disease"/>
            <person name="Wu L."/>
            <person name="Ma J."/>
        </authorList>
    </citation>
    <scope>NUCLEOTIDE SEQUENCE [LARGE SCALE GENOMIC DNA]</scope>
    <source>
        <strain evidence="12">CCUG 43114</strain>
    </source>
</reference>
<dbReference type="PIRSF" id="PIRSF003128">
    <property type="entry name" value="RecN"/>
    <property type="match status" value="1"/>
</dbReference>
<dbReference type="RefSeq" id="WP_340271605.1">
    <property type="nucleotide sequence ID" value="NZ_JBBEOG010000013.1"/>
</dbReference>
<keyword evidence="12" id="KW-1185">Reference proteome</keyword>
<evidence type="ECO:0000313" key="11">
    <source>
        <dbReference type="EMBL" id="MFC5381781.1"/>
    </source>
</evidence>
<dbReference type="PANTHER" id="PTHR11059">
    <property type="entry name" value="DNA REPAIR PROTEIN RECN"/>
    <property type="match status" value="1"/>
</dbReference>
<dbReference type="InterPro" id="IPR004604">
    <property type="entry name" value="DNA_recomb/repair_RecN"/>
</dbReference>
<dbReference type="InterPro" id="IPR027417">
    <property type="entry name" value="P-loop_NTPase"/>
</dbReference>
<evidence type="ECO:0000256" key="2">
    <source>
        <dbReference type="ARBA" id="ARBA00009441"/>
    </source>
</evidence>
<keyword evidence="4" id="KW-0547">Nucleotide-binding</keyword>
<dbReference type="PANTHER" id="PTHR11059:SF0">
    <property type="entry name" value="DNA REPAIR PROTEIN RECN"/>
    <property type="match status" value="1"/>
</dbReference>
<sequence>MIEELRIRDLGVIADATLPLHPGLNVLTGETGAGKTMVVTALGLLLGARAEPALVRAGARAATVEGVLRVEAGSDAAVVAAEAGAEAEDGALLLARSVPADGRARAWVGGRGVPVSVLGDVTGTQVTVHGQSDQLRLRSGAHQRALLDEYAGVDHADLLHRYRDAHAALRAAEQHLAQVTADARERAQEAEVLRLGLAELERVSPVTGEDDALREDWARLAHAEELRSAAAEALAAVAGDDDGSTPGAQGLLAQARAALDAVRGHDPAAAGLADRLAELTYLTTDLGTDLADYASGVDADPGRLAEVEARRAELAPLLRMHGDLDTAARWAVQARGRLDELDDEGRPQRLREQVAERRDERDRCAAELRASRTAAAGRLGAAVTAELAALALARARLEVAVTATEPGPDGADDVAFLLAGHGGAEPRPLARSASGGELSRVMLAVEVVTGAESAPGTYVFDEVDSGVGGAAAVEVGRRLARLAVGRQVVVVTHLPQVAAFADAHLVVRKDDAGEAGTVSEVRAVAEADRVREVARMLAGMAGSSTALAHAEELLETAARLRAAPVAG</sequence>
<evidence type="ECO:0000256" key="1">
    <source>
        <dbReference type="ARBA" id="ARBA00003618"/>
    </source>
</evidence>
<dbReference type="InterPro" id="IPR003395">
    <property type="entry name" value="RecF/RecN/SMC_N"/>
</dbReference>
<evidence type="ECO:0000256" key="3">
    <source>
        <dbReference type="ARBA" id="ARBA00021315"/>
    </source>
</evidence>
<evidence type="ECO:0000313" key="12">
    <source>
        <dbReference type="Proteomes" id="UP001596122"/>
    </source>
</evidence>
<feature type="domain" description="RecF/RecN/SMC N-terminal" evidence="10">
    <location>
        <begin position="2"/>
        <end position="510"/>
    </location>
</feature>
<evidence type="ECO:0000256" key="8">
    <source>
        <dbReference type="ARBA" id="ARBA00033408"/>
    </source>
</evidence>
<evidence type="ECO:0000256" key="9">
    <source>
        <dbReference type="PIRNR" id="PIRNR003128"/>
    </source>
</evidence>
<evidence type="ECO:0000256" key="7">
    <source>
        <dbReference type="ARBA" id="ARBA00023204"/>
    </source>
</evidence>
<evidence type="ECO:0000256" key="5">
    <source>
        <dbReference type="ARBA" id="ARBA00022763"/>
    </source>
</evidence>
<keyword evidence="7 9" id="KW-0234">DNA repair</keyword>
<proteinExistence type="inferred from homology"/>
<keyword evidence="6" id="KW-0067">ATP-binding</keyword>
<evidence type="ECO:0000256" key="4">
    <source>
        <dbReference type="ARBA" id="ARBA00022741"/>
    </source>
</evidence>
<gene>
    <name evidence="11" type="primary">recN</name>
    <name evidence="11" type="ORF">ACFPJ6_13405</name>
</gene>
<dbReference type="EMBL" id="JBHSLD010000012">
    <property type="protein sequence ID" value="MFC5381781.1"/>
    <property type="molecule type" value="Genomic_DNA"/>
</dbReference>